<name>A0A3A9IGV7_AERVE</name>
<dbReference type="AlphaFoldDB" id="A0A3A9IGV7"/>
<evidence type="ECO:0000313" key="3">
    <source>
        <dbReference type="Proteomes" id="UP000281725"/>
    </source>
</evidence>
<dbReference type="EMBL" id="RAWX01000003">
    <property type="protein sequence ID" value="RKJ87908.1"/>
    <property type="molecule type" value="Genomic_DNA"/>
</dbReference>
<organism evidence="2 3">
    <name type="scientific">Aeromonas veronii</name>
    <dbReference type="NCBI Taxonomy" id="654"/>
    <lineage>
        <taxon>Bacteria</taxon>
        <taxon>Pseudomonadati</taxon>
        <taxon>Pseudomonadota</taxon>
        <taxon>Gammaproteobacteria</taxon>
        <taxon>Aeromonadales</taxon>
        <taxon>Aeromonadaceae</taxon>
        <taxon>Aeromonas</taxon>
    </lineage>
</organism>
<evidence type="ECO:0000256" key="1">
    <source>
        <dbReference type="SAM" id="Phobius"/>
    </source>
</evidence>
<reference evidence="2 3" key="1">
    <citation type="submission" date="2018-09" db="EMBL/GenBank/DDBJ databases">
        <title>Genome sequencing of Aeromonas veronii MS-17-88.</title>
        <authorList>
            <person name="Tekedar H.C."/>
            <person name="Arick M.A."/>
            <person name="Hsu C.-Y."/>
            <person name="Thrash A."/>
            <person name="Karsi A."/>
            <person name="Lawrence M.L."/>
            <person name="Abdelhamed H."/>
        </authorList>
    </citation>
    <scope>NUCLEOTIDE SEQUENCE [LARGE SCALE GENOMIC DNA]</scope>
    <source>
        <strain evidence="2 3">MS 17-88</strain>
    </source>
</reference>
<keyword evidence="1" id="KW-1133">Transmembrane helix</keyword>
<keyword evidence="1" id="KW-0472">Membrane</keyword>
<protein>
    <submittedName>
        <fullName evidence="2">Uncharacterized protein</fullName>
    </submittedName>
</protein>
<accession>A0A3A9IGV7</accession>
<proteinExistence type="predicted"/>
<gene>
    <name evidence="2" type="ORF">D6R50_16940</name>
</gene>
<dbReference type="RefSeq" id="WP_120415692.1">
    <property type="nucleotide sequence ID" value="NZ_RAWX01000003.1"/>
</dbReference>
<comment type="caution">
    <text evidence="2">The sequence shown here is derived from an EMBL/GenBank/DDBJ whole genome shotgun (WGS) entry which is preliminary data.</text>
</comment>
<keyword evidence="1" id="KW-0812">Transmembrane</keyword>
<sequence length="316" mass="35103">MLEEAIKVIMVPDWDKVDPEIIELLKTGHMHLREGVIYWAKGKKLSEGAGSIVKHLPFKEMTVDVSQGVNVEQLMKATAAMQKSIGLAVGLSTGIILAAIVIQTAYLSQKLNKIQASIDKIAVEIQTQNQLFYLEKLSSYMGSIMAAHEMLAVSKESEAYPEVIAPLLATLAQQRNELCTFLMNLIGWIDHSKAIENKITDEHAALIVDFVTSVLDVMPKSIYVESALYTTLGKYHHADALVESAAIKYKSVLNSYRLWAKVGYDQWLSGKASRSSHLLVNKFDDINNLIRSIENQLLLGNSQQLCKQQLECVVTA</sequence>
<evidence type="ECO:0000313" key="2">
    <source>
        <dbReference type="EMBL" id="RKJ87908.1"/>
    </source>
</evidence>
<feature type="transmembrane region" description="Helical" evidence="1">
    <location>
        <begin position="85"/>
        <end position="107"/>
    </location>
</feature>
<dbReference type="Proteomes" id="UP000281725">
    <property type="component" value="Unassembled WGS sequence"/>
</dbReference>